<evidence type="ECO:0000256" key="1">
    <source>
        <dbReference type="SAM" id="Phobius"/>
    </source>
</evidence>
<sequence>MSKQGERGSGDAADKSDPLIEVTLRPRVFFAVLALVALIAGLVLGLIPVHVAAPDPSRAGQLSCGNAIGGVDTKSVWAGLGAQGNTELVDYINICEHAMSERETAASVLFFGGVVGGLWLGVVRRRREPTQGS</sequence>
<organism evidence="2 3">
    <name type="scientific">Solihabitans fulvus</name>
    <dbReference type="NCBI Taxonomy" id="1892852"/>
    <lineage>
        <taxon>Bacteria</taxon>
        <taxon>Bacillati</taxon>
        <taxon>Actinomycetota</taxon>
        <taxon>Actinomycetes</taxon>
        <taxon>Pseudonocardiales</taxon>
        <taxon>Pseudonocardiaceae</taxon>
        <taxon>Solihabitans</taxon>
    </lineage>
</organism>
<comment type="caution">
    <text evidence="2">The sequence shown here is derived from an EMBL/GenBank/DDBJ whole genome shotgun (WGS) entry which is preliminary data.</text>
</comment>
<dbReference type="RefSeq" id="WP_149849426.1">
    <property type="nucleotide sequence ID" value="NZ_VUOB01000019.1"/>
</dbReference>
<gene>
    <name evidence="2" type="ORF">F0L68_11130</name>
</gene>
<keyword evidence="3" id="KW-1185">Reference proteome</keyword>
<feature type="transmembrane region" description="Helical" evidence="1">
    <location>
        <begin position="105"/>
        <end position="123"/>
    </location>
</feature>
<keyword evidence="1" id="KW-1133">Transmembrane helix</keyword>
<dbReference type="OrthoDB" id="3699572at2"/>
<proteinExistence type="predicted"/>
<dbReference type="Proteomes" id="UP000323454">
    <property type="component" value="Unassembled WGS sequence"/>
</dbReference>
<evidence type="ECO:0000313" key="2">
    <source>
        <dbReference type="EMBL" id="KAA2263004.1"/>
    </source>
</evidence>
<name>A0A5B2XII3_9PSEU</name>
<protein>
    <submittedName>
        <fullName evidence="2">Uncharacterized protein</fullName>
    </submittedName>
</protein>
<reference evidence="2 3" key="1">
    <citation type="submission" date="2019-09" db="EMBL/GenBank/DDBJ databases">
        <title>Goodfellowia gen. nov., a new genus of the Pseudonocardineae related to Actinoalloteichus, containing Goodfellowia coeruleoviolacea gen. nov., comb. nov. gen. nov., comb. nov.</title>
        <authorList>
            <person name="Labeda D."/>
        </authorList>
    </citation>
    <scope>NUCLEOTIDE SEQUENCE [LARGE SCALE GENOMIC DNA]</scope>
    <source>
        <strain evidence="2 3">AN110305</strain>
    </source>
</reference>
<keyword evidence="1" id="KW-0472">Membrane</keyword>
<accession>A0A5B2XII3</accession>
<keyword evidence="1" id="KW-0812">Transmembrane</keyword>
<feature type="transmembrane region" description="Helical" evidence="1">
    <location>
        <begin position="28"/>
        <end position="53"/>
    </location>
</feature>
<reference evidence="2 3" key="2">
    <citation type="submission" date="2019-09" db="EMBL/GenBank/DDBJ databases">
        <authorList>
            <person name="Jin C."/>
        </authorList>
    </citation>
    <scope>NUCLEOTIDE SEQUENCE [LARGE SCALE GENOMIC DNA]</scope>
    <source>
        <strain evidence="2 3">AN110305</strain>
    </source>
</reference>
<dbReference type="EMBL" id="VUOB01000019">
    <property type="protein sequence ID" value="KAA2263004.1"/>
    <property type="molecule type" value="Genomic_DNA"/>
</dbReference>
<dbReference type="AlphaFoldDB" id="A0A5B2XII3"/>
<evidence type="ECO:0000313" key="3">
    <source>
        <dbReference type="Proteomes" id="UP000323454"/>
    </source>
</evidence>